<protein>
    <submittedName>
        <fullName evidence="2">Uncharacterized protein</fullName>
    </submittedName>
</protein>
<feature type="region of interest" description="Disordered" evidence="1">
    <location>
        <begin position="1"/>
        <end position="35"/>
    </location>
</feature>
<dbReference type="EMBL" id="CABDUW010000095">
    <property type="protein sequence ID" value="VTJ58126.1"/>
    <property type="molecule type" value="Genomic_DNA"/>
</dbReference>
<dbReference type="Proteomes" id="UP000335636">
    <property type="component" value="Unassembled WGS sequence"/>
</dbReference>
<feature type="region of interest" description="Disordered" evidence="1">
    <location>
        <begin position="55"/>
        <end position="86"/>
    </location>
</feature>
<evidence type="ECO:0000313" key="2">
    <source>
        <dbReference type="EMBL" id="VTJ58126.1"/>
    </source>
</evidence>
<evidence type="ECO:0000313" key="3">
    <source>
        <dbReference type="Proteomes" id="UP000335636"/>
    </source>
</evidence>
<evidence type="ECO:0000256" key="1">
    <source>
        <dbReference type="SAM" id="MobiDB-lite"/>
    </source>
</evidence>
<dbReference type="AlphaFoldDB" id="A0A5E4AMW8"/>
<proteinExistence type="predicted"/>
<accession>A0A5E4AMW8</accession>
<comment type="caution">
    <text evidence="2">The sequence shown here is derived from an EMBL/GenBank/DDBJ whole genome shotgun (WGS) entry which is preliminary data.</text>
</comment>
<gene>
    <name evidence="2" type="ORF">MONAX_5E037221</name>
</gene>
<name>A0A5E4AMW8_MARMO</name>
<sequence>MALGTRPALRDLGQVSGRTGTGHGPSAAVTLGDRPSPFCLSRHRPTSLRVICAAPELHAPDSSHPRSPIESSEDRGSSPSSTKALDDDVATVFDEKETLYQIKSLAALEKIVDSLRRIIGYSLKNKQRLSESMLTSIYHKKE</sequence>
<organism evidence="2 3">
    <name type="scientific">Marmota monax</name>
    <name type="common">Woodchuck</name>
    <dbReference type="NCBI Taxonomy" id="9995"/>
    <lineage>
        <taxon>Eukaryota</taxon>
        <taxon>Metazoa</taxon>
        <taxon>Chordata</taxon>
        <taxon>Craniata</taxon>
        <taxon>Vertebrata</taxon>
        <taxon>Euteleostomi</taxon>
        <taxon>Mammalia</taxon>
        <taxon>Eutheria</taxon>
        <taxon>Euarchontoglires</taxon>
        <taxon>Glires</taxon>
        <taxon>Rodentia</taxon>
        <taxon>Sciuromorpha</taxon>
        <taxon>Sciuridae</taxon>
        <taxon>Xerinae</taxon>
        <taxon>Marmotini</taxon>
        <taxon>Marmota</taxon>
    </lineage>
</organism>
<keyword evidence="3" id="KW-1185">Reference proteome</keyword>
<reference evidence="2" key="1">
    <citation type="submission" date="2019-04" db="EMBL/GenBank/DDBJ databases">
        <authorList>
            <person name="Alioto T."/>
            <person name="Alioto T."/>
        </authorList>
    </citation>
    <scope>NUCLEOTIDE SEQUENCE [LARGE SCALE GENOMIC DNA]</scope>
</reference>